<accession>A0ABR1ZLI4</accession>
<dbReference type="EMBL" id="JBBPBM010001883">
    <property type="protein sequence ID" value="KAK8481457.1"/>
    <property type="molecule type" value="Genomic_DNA"/>
</dbReference>
<keyword evidence="2" id="KW-1185">Reference proteome</keyword>
<sequence length="86" mass="9058">MNASMACCSYCRLPPSYFSVQKLTTRSLSSSRLDCSQVGASLLTASASASALPIANCHCLCGGIVEKDKQTDGVNIYLPPAMILQP</sequence>
<evidence type="ECO:0000313" key="1">
    <source>
        <dbReference type="EMBL" id="KAK8481457.1"/>
    </source>
</evidence>
<protein>
    <submittedName>
        <fullName evidence="1">Uncharacterized protein</fullName>
    </submittedName>
</protein>
<evidence type="ECO:0000313" key="2">
    <source>
        <dbReference type="Proteomes" id="UP001472677"/>
    </source>
</evidence>
<comment type="caution">
    <text evidence="1">The sequence shown here is derived from an EMBL/GenBank/DDBJ whole genome shotgun (WGS) entry which is preliminary data.</text>
</comment>
<reference evidence="1 2" key="1">
    <citation type="journal article" date="2024" name="G3 (Bethesda)">
        <title>Genome assembly of Hibiscus sabdariffa L. provides insights into metabolisms of medicinal natural products.</title>
        <authorList>
            <person name="Kim T."/>
        </authorList>
    </citation>
    <scope>NUCLEOTIDE SEQUENCE [LARGE SCALE GENOMIC DNA]</scope>
    <source>
        <strain evidence="1">TK-2024</strain>
        <tissue evidence="1">Old leaves</tissue>
    </source>
</reference>
<proteinExistence type="predicted"/>
<name>A0ABR1ZLI4_9ROSI</name>
<organism evidence="1 2">
    <name type="scientific">Hibiscus sabdariffa</name>
    <name type="common">roselle</name>
    <dbReference type="NCBI Taxonomy" id="183260"/>
    <lineage>
        <taxon>Eukaryota</taxon>
        <taxon>Viridiplantae</taxon>
        <taxon>Streptophyta</taxon>
        <taxon>Embryophyta</taxon>
        <taxon>Tracheophyta</taxon>
        <taxon>Spermatophyta</taxon>
        <taxon>Magnoliopsida</taxon>
        <taxon>eudicotyledons</taxon>
        <taxon>Gunneridae</taxon>
        <taxon>Pentapetalae</taxon>
        <taxon>rosids</taxon>
        <taxon>malvids</taxon>
        <taxon>Malvales</taxon>
        <taxon>Malvaceae</taxon>
        <taxon>Malvoideae</taxon>
        <taxon>Hibiscus</taxon>
    </lineage>
</organism>
<gene>
    <name evidence="1" type="ORF">V6N12_029111</name>
</gene>
<dbReference type="Proteomes" id="UP001472677">
    <property type="component" value="Unassembled WGS sequence"/>
</dbReference>